<dbReference type="AlphaFoldDB" id="A0A4Y8KIT3"/>
<proteinExistence type="predicted"/>
<organism evidence="1 2">
    <name type="scientific">Cryobacterium psychrophilum</name>
    <dbReference type="NCBI Taxonomy" id="41988"/>
    <lineage>
        <taxon>Bacteria</taxon>
        <taxon>Bacillati</taxon>
        <taxon>Actinomycetota</taxon>
        <taxon>Actinomycetes</taxon>
        <taxon>Micrococcales</taxon>
        <taxon>Microbacteriaceae</taxon>
        <taxon>Cryobacterium</taxon>
    </lineage>
</organism>
<dbReference type="EMBL" id="SOHQ01000051">
    <property type="protein sequence ID" value="TFD74655.1"/>
    <property type="molecule type" value="Genomic_DNA"/>
</dbReference>
<protein>
    <submittedName>
        <fullName evidence="1">Uncharacterized protein</fullName>
    </submittedName>
</protein>
<keyword evidence="2" id="KW-1185">Reference proteome</keyword>
<name>A0A4Y8KIT3_9MICO</name>
<evidence type="ECO:0000313" key="1">
    <source>
        <dbReference type="EMBL" id="TFD74655.1"/>
    </source>
</evidence>
<evidence type="ECO:0000313" key="2">
    <source>
        <dbReference type="Proteomes" id="UP000298218"/>
    </source>
</evidence>
<dbReference type="OrthoDB" id="5117223at2"/>
<dbReference type="Proteomes" id="UP000298218">
    <property type="component" value="Unassembled WGS sequence"/>
</dbReference>
<sequence length="305" mass="32878">MTWLYLLVFGSLVAGIILALAWWLIWGRRAGLPFGPASGFTITAGLLALVGDIVRRLLDASILLPFDVPRFLSDWYWDYRFTVPLLVGILSVVFLAFPVHARGGRGTAELTRRSPISFARARWFLAPGVLLALILLITVVAGAASEPDSVTGRYTMYSVDLGGERGMGTGIYGWFFSIPAMILTGILIVISIVGLSLIARPALAEDQERDIRVRTIRTRNIVVAGTGALLLHLGLIFSSLAGTASIRAWFTTSEGPVAFWTTFSALQPVFTAASMLCAALGIALWATIALSAIPSRRRVPVMVGS</sequence>
<dbReference type="RefSeq" id="WP_134172194.1">
    <property type="nucleotide sequence ID" value="NZ_SODI01000001.1"/>
</dbReference>
<gene>
    <name evidence="1" type="ORF">E3T53_16955</name>
</gene>
<accession>A0A4Y8KIT3</accession>
<reference evidence="1 2" key="1">
    <citation type="submission" date="2019-03" db="EMBL/GenBank/DDBJ databases">
        <title>Genomics of glacier-inhabiting Cryobacterium strains.</title>
        <authorList>
            <person name="Liu Q."/>
            <person name="Xin Y.-H."/>
        </authorList>
    </citation>
    <scope>NUCLEOTIDE SEQUENCE [LARGE SCALE GENOMIC DNA]</scope>
    <source>
        <strain evidence="1 2">CGMCC 1.4292</strain>
    </source>
</reference>
<comment type="caution">
    <text evidence="1">The sequence shown here is derived from an EMBL/GenBank/DDBJ whole genome shotgun (WGS) entry which is preliminary data.</text>
</comment>